<evidence type="ECO:0000313" key="4">
    <source>
        <dbReference type="Proteomes" id="UP001176521"/>
    </source>
</evidence>
<accession>A0AAN6G9E8</accession>
<comment type="caution">
    <text evidence="3">The sequence shown here is derived from an EMBL/GenBank/DDBJ whole genome shotgun (WGS) entry which is preliminary data.</text>
</comment>
<keyword evidence="2" id="KW-0472">Membrane</keyword>
<feature type="transmembrane region" description="Helical" evidence="2">
    <location>
        <begin position="76"/>
        <end position="100"/>
    </location>
</feature>
<keyword evidence="2" id="KW-0812">Transmembrane</keyword>
<sequence length="622" mass="67665">MDASAAAAAAAVEVTQPTGESRSGTTLSDLPVEVLTIIARGLLPSGPSTAFPPRGSKASLGRAPARMPSLAYLRHLLVFALVSRACAAAALPVLYSVLLLRRTRQVRILADLFRASRTETHDLLAMRVTDLYLTPYDGLREANDRREDAERWDDNVRTLFDAARQVDNLSLTTMSTGSALQNFLHPRTQARPREVTIHNYSASTPDLHTMDLRPLSEVTHLHLVQFRPTRAMLDFLHGVEGSGAKHEPGTHPLTHLRLSSMGCHTFHGLPEYIETRERAMGREQRAANHATGRVASLPEAKPRERARITDHIHPDPRLSLTGQRQMWAQECLYNLAADADLLPNLRLVQIEVNATSILPMPSQPMERESPTVTLDPPLPTGTASGTAVTNISTGGFGAPFDQYSASAAPGQLATIDFPADVPLNETEANEWAAREREFRAAEERQRTAHRDLFWLQVREGKEALLKLFREARASAGLDSASAPFELRVVLTRPGGWNNAEAQAEFAAAAFSPARRAARGSRVDEHGLLSAPSSDGQLPWAKQSPPPPSSSPPTCWDDEDVFELAATRPWLAVYDGSSDEERAPDRPGWWTGELPRLNASSSSSSSSSSSRSSIAGGGAVLDA</sequence>
<name>A0AAN6G9E8_9BASI</name>
<reference evidence="3" key="1">
    <citation type="journal article" date="2023" name="PhytoFront">
        <title>Draft Genome Resources of Seven Strains of Tilletia horrida, Causal Agent of Kernel Smut of Rice.</title>
        <authorList>
            <person name="Khanal S."/>
            <person name="Antony Babu S."/>
            <person name="Zhou X.G."/>
        </authorList>
    </citation>
    <scope>NUCLEOTIDE SEQUENCE</scope>
    <source>
        <strain evidence="3">TX3</strain>
    </source>
</reference>
<dbReference type="AlphaFoldDB" id="A0AAN6G9E8"/>
<feature type="region of interest" description="Disordered" evidence="1">
    <location>
        <begin position="572"/>
        <end position="622"/>
    </location>
</feature>
<feature type="region of interest" description="Disordered" evidence="1">
    <location>
        <begin position="520"/>
        <end position="556"/>
    </location>
</feature>
<protein>
    <submittedName>
        <fullName evidence="3">Uncharacterized protein</fullName>
    </submittedName>
</protein>
<proteinExistence type="predicted"/>
<dbReference type="EMBL" id="JAPDMQ010000364">
    <property type="protein sequence ID" value="KAK0526180.1"/>
    <property type="molecule type" value="Genomic_DNA"/>
</dbReference>
<keyword evidence="4" id="KW-1185">Reference proteome</keyword>
<dbReference type="Proteomes" id="UP001176521">
    <property type="component" value="Unassembled WGS sequence"/>
</dbReference>
<feature type="compositionally biased region" description="Low complexity" evidence="1">
    <location>
        <begin position="599"/>
        <end position="612"/>
    </location>
</feature>
<evidence type="ECO:0000313" key="3">
    <source>
        <dbReference type="EMBL" id="KAK0526180.1"/>
    </source>
</evidence>
<evidence type="ECO:0000256" key="2">
    <source>
        <dbReference type="SAM" id="Phobius"/>
    </source>
</evidence>
<keyword evidence="2" id="KW-1133">Transmembrane helix</keyword>
<organism evidence="3 4">
    <name type="scientific">Tilletia horrida</name>
    <dbReference type="NCBI Taxonomy" id="155126"/>
    <lineage>
        <taxon>Eukaryota</taxon>
        <taxon>Fungi</taxon>
        <taxon>Dikarya</taxon>
        <taxon>Basidiomycota</taxon>
        <taxon>Ustilaginomycotina</taxon>
        <taxon>Exobasidiomycetes</taxon>
        <taxon>Tilletiales</taxon>
        <taxon>Tilletiaceae</taxon>
        <taxon>Tilletia</taxon>
    </lineage>
</organism>
<gene>
    <name evidence="3" type="ORF">OC842_005270</name>
</gene>
<evidence type="ECO:0000256" key="1">
    <source>
        <dbReference type="SAM" id="MobiDB-lite"/>
    </source>
</evidence>